<organism evidence="2 3">
    <name type="scientific">Strongylus vulgaris</name>
    <name type="common">Blood worm</name>
    <dbReference type="NCBI Taxonomy" id="40348"/>
    <lineage>
        <taxon>Eukaryota</taxon>
        <taxon>Metazoa</taxon>
        <taxon>Ecdysozoa</taxon>
        <taxon>Nematoda</taxon>
        <taxon>Chromadorea</taxon>
        <taxon>Rhabditida</taxon>
        <taxon>Rhabditina</taxon>
        <taxon>Rhabditomorpha</taxon>
        <taxon>Strongyloidea</taxon>
        <taxon>Strongylidae</taxon>
        <taxon>Strongylus</taxon>
    </lineage>
</organism>
<evidence type="ECO:0000313" key="2">
    <source>
        <dbReference type="EMBL" id="VDM77210.1"/>
    </source>
</evidence>
<gene>
    <name evidence="2" type="ORF">SVUK_LOCUS12208</name>
</gene>
<feature type="compositionally biased region" description="Basic and acidic residues" evidence="1">
    <location>
        <begin position="324"/>
        <end position="336"/>
    </location>
</feature>
<evidence type="ECO:0000313" key="3">
    <source>
        <dbReference type="Proteomes" id="UP000270094"/>
    </source>
</evidence>
<proteinExistence type="predicted"/>
<reference evidence="2 3" key="1">
    <citation type="submission" date="2018-11" db="EMBL/GenBank/DDBJ databases">
        <authorList>
            <consortium name="Pathogen Informatics"/>
        </authorList>
    </citation>
    <scope>NUCLEOTIDE SEQUENCE [LARGE SCALE GENOMIC DNA]</scope>
</reference>
<feature type="region of interest" description="Disordered" evidence="1">
    <location>
        <begin position="64"/>
        <end position="370"/>
    </location>
</feature>
<feature type="compositionally biased region" description="Polar residues" evidence="1">
    <location>
        <begin position="269"/>
        <end position="285"/>
    </location>
</feature>
<sequence>MELFAPLAAQSLETTTRLQHALQAENNEEAGLPAIELAVPPLTQSRGATVSPYLKPLLSALQREHEALEEHVQGKEEGEGLPEIDLPAPPSAQSTFTRPHLTPSAPKQPSQTLQREPVLKERGQSGEEGAGLPEFELAPKPPTPAEPIKPPRKEKTEREEGAGLPEPPKETEREEGAGLPEVELAPKFSPPAVEHKPARKKTQSGEEGEEIPEVALFLPPSAQSAETTAPSHVPPSELQREPVLASNEQTQSKEEGGGLPEADLFLPPSAQSTKATTIHLKQSSPALRREPAAYKGQFESREEGTGLPVLGLAPQSPAPASQQLREKSSQGVHEGEGLPEADLYAPPSGRSIETTARPHSRSLHSPAQQRDSVGLLCPKLLLIKQASHTQVHEQQTQNREEGAGLPEVDLFASTSAQPTKATGLPHMKPSLSAIDHESVGVFCC</sequence>
<feature type="compositionally biased region" description="Basic and acidic residues" evidence="1">
    <location>
        <begin position="149"/>
        <end position="176"/>
    </location>
</feature>
<evidence type="ECO:0000256" key="1">
    <source>
        <dbReference type="SAM" id="MobiDB-lite"/>
    </source>
</evidence>
<protein>
    <submittedName>
        <fullName evidence="2">Uncharacterized protein</fullName>
    </submittedName>
</protein>
<dbReference type="EMBL" id="UYYB01098676">
    <property type="protein sequence ID" value="VDM77210.1"/>
    <property type="molecule type" value="Genomic_DNA"/>
</dbReference>
<feature type="compositionally biased region" description="Basic and acidic residues" evidence="1">
    <location>
        <begin position="287"/>
        <end position="304"/>
    </location>
</feature>
<dbReference type="Proteomes" id="UP000270094">
    <property type="component" value="Unassembled WGS sequence"/>
</dbReference>
<name>A0A3P7IW11_STRVU</name>
<dbReference type="AlphaFoldDB" id="A0A3P7IW11"/>
<feature type="compositionally biased region" description="Pro residues" evidence="1">
    <location>
        <begin position="139"/>
        <end position="148"/>
    </location>
</feature>
<feature type="compositionally biased region" description="Polar residues" evidence="1">
    <location>
        <begin position="105"/>
        <end position="114"/>
    </location>
</feature>
<accession>A0A3P7IW11</accession>
<feature type="compositionally biased region" description="Basic and acidic residues" evidence="1">
    <location>
        <begin position="64"/>
        <end position="78"/>
    </location>
</feature>
<feature type="compositionally biased region" description="Polar residues" evidence="1">
    <location>
        <begin position="221"/>
        <end position="230"/>
    </location>
</feature>
<keyword evidence="3" id="KW-1185">Reference proteome</keyword>